<accession>A0AAD5Y693</accession>
<evidence type="ECO:0000313" key="2">
    <source>
        <dbReference type="Proteomes" id="UP001210925"/>
    </source>
</evidence>
<protein>
    <submittedName>
        <fullName evidence="1">Uncharacterized protein</fullName>
    </submittedName>
</protein>
<evidence type="ECO:0000313" key="1">
    <source>
        <dbReference type="EMBL" id="KAJ3258387.1"/>
    </source>
</evidence>
<sequence length="126" mass="14164">MYSLNSTCNALCSEDLLPEFDIVTEGAILFAAPFILWTVYTDSSCYTVADNSPYINSTYVAILNTCLKADYYNAKAIQVFSDSDSQSPHLVGFIDSECIQPAESFVELKLNDCIPYHGYYQKFTLY</sequence>
<keyword evidence="2" id="KW-1185">Reference proteome</keyword>
<proteinExistence type="predicted"/>
<comment type="caution">
    <text evidence="1">The sequence shown here is derived from an EMBL/GenBank/DDBJ whole genome shotgun (WGS) entry which is preliminary data.</text>
</comment>
<reference evidence="1" key="1">
    <citation type="submission" date="2020-05" db="EMBL/GenBank/DDBJ databases">
        <title>Phylogenomic resolution of chytrid fungi.</title>
        <authorList>
            <person name="Stajich J.E."/>
            <person name="Amses K."/>
            <person name="Simmons R."/>
            <person name="Seto K."/>
            <person name="Myers J."/>
            <person name="Bonds A."/>
            <person name="Quandt C.A."/>
            <person name="Barry K."/>
            <person name="Liu P."/>
            <person name="Grigoriev I."/>
            <person name="Longcore J.E."/>
            <person name="James T.Y."/>
        </authorList>
    </citation>
    <scope>NUCLEOTIDE SEQUENCE</scope>
    <source>
        <strain evidence="1">PLAUS21</strain>
    </source>
</reference>
<organism evidence="1 2">
    <name type="scientific">Boothiomyces macroporosus</name>
    <dbReference type="NCBI Taxonomy" id="261099"/>
    <lineage>
        <taxon>Eukaryota</taxon>
        <taxon>Fungi</taxon>
        <taxon>Fungi incertae sedis</taxon>
        <taxon>Chytridiomycota</taxon>
        <taxon>Chytridiomycota incertae sedis</taxon>
        <taxon>Chytridiomycetes</taxon>
        <taxon>Rhizophydiales</taxon>
        <taxon>Terramycetaceae</taxon>
        <taxon>Boothiomyces</taxon>
    </lineage>
</organism>
<name>A0AAD5Y693_9FUNG</name>
<gene>
    <name evidence="1" type="ORF">HK103_003675</name>
</gene>
<dbReference type="EMBL" id="JADGKB010000028">
    <property type="protein sequence ID" value="KAJ3258387.1"/>
    <property type="molecule type" value="Genomic_DNA"/>
</dbReference>
<dbReference type="Proteomes" id="UP001210925">
    <property type="component" value="Unassembled WGS sequence"/>
</dbReference>
<dbReference type="AlphaFoldDB" id="A0AAD5Y693"/>